<dbReference type="eggNOG" id="ENOG502S5T2">
    <property type="taxonomic scope" value="Eukaryota"/>
</dbReference>
<organism evidence="1 2">
    <name type="scientific">Kazachstania africana (strain ATCC 22294 / BCRC 22015 / CBS 2517 / CECT 1963 / NBRC 1671 / NRRL Y-8276)</name>
    <name type="common">Yeast</name>
    <name type="synonym">Kluyveromyces africanus</name>
    <dbReference type="NCBI Taxonomy" id="1071382"/>
    <lineage>
        <taxon>Eukaryota</taxon>
        <taxon>Fungi</taxon>
        <taxon>Dikarya</taxon>
        <taxon>Ascomycota</taxon>
        <taxon>Saccharomycotina</taxon>
        <taxon>Saccharomycetes</taxon>
        <taxon>Saccharomycetales</taxon>
        <taxon>Saccharomycetaceae</taxon>
        <taxon>Kazachstania</taxon>
    </lineage>
</organism>
<gene>
    <name evidence="1" type="primary">KAFR0E04200</name>
    <name evidence="1" type="ORF">KAFR_0E04200</name>
</gene>
<dbReference type="OrthoDB" id="4067025at2759"/>
<evidence type="ECO:0000313" key="1">
    <source>
        <dbReference type="EMBL" id="CCF58571.1"/>
    </source>
</evidence>
<reference evidence="1 2" key="1">
    <citation type="journal article" date="2011" name="Proc. Natl. Acad. Sci. U.S.A.">
        <title>Evolutionary erosion of yeast sex chromosomes by mating-type switching accidents.</title>
        <authorList>
            <person name="Gordon J.L."/>
            <person name="Armisen D."/>
            <person name="Proux-Wera E."/>
            <person name="Oheigeartaigh S.S."/>
            <person name="Byrne K.P."/>
            <person name="Wolfe K.H."/>
        </authorList>
    </citation>
    <scope>NUCLEOTIDE SEQUENCE [LARGE SCALE GENOMIC DNA]</scope>
    <source>
        <strain evidence="2">ATCC 22294 / BCRC 22015 / CBS 2517 / CECT 1963 / NBRC 1671 / NRRL Y-8276</strain>
    </source>
</reference>
<name>H2AW21_KAZAF</name>
<dbReference type="HOGENOM" id="CLU_122928_0_0_1"/>
<dbReference type="Proteomes" id="UP000005220">
    <property type="component" value="Chromosome 5"/>
</dbReference>
<dbReference type="KEGG" id="kaf:KAFR_0E04200"/>
<protein>
    <submittedName>
        <fullName evidence="1">Uncharacterized protein</fullName>
    </submittedName>
</protein>
<dbReference type="AlphaFoldDB" id="H2AW21"/>
<dbReference type="GeneID" id="13884019"/>
<accession>H2AW21</accession>
<sequence length="173" mass="20091">MVDDISETVRPVQACGGEEDGGNIGEFVGNHWLNNAEFKKQVQDETVKKHGDVLKKLKQISDVFKECSSENEKFEFDWDLVYDLSSNLIEEYTREVDSAFNELDSVNKEIGQWQEGGFVMDSHRGVIMMNESEAWLTMKEKYLARRQEELHRSAKEIRETVKRLTHDNNQNSE</sequence>
<keyword evidence="2" id="KW-1185">Reference proteome</keyword>
<dbReference type="FunCoup" id="H2AW21">
    <property type="interactions" value="19"/>
</dbReference>
<dbReference type="EMBL" id="HE650825">
    <property type="protein sequence ID" value="CCF58571.1"/>
    <property type="molecule type" value="Genomic_DNA"/>
</dbReference>
<dbReference type="InParanoid" id="H2AW21"/>
<evidence type="ECO:0000313" key="2">
    <source>
        <dbReference type="Proteomes" id="UP000005220"/>
    </source>
</evidence>
<proteinExistence type="predicted"/>
<dbReference type="RefSeq" id="XP_003957706.1">
    <property type="nucleotide sequence ID" value="XM_003957657.1"/>
</dbReference>